<reference evidence="3 4" key="1">
    <citation type="submission" date="2024-05" db="EMBL/GenBank/DDBJ databases">
        <title>Genome sequencing and assembly of Indian major carp, Cirrhinus mrigala (Hamilton, 1822).</title>
        <authorList>
            <person name="Mohindra V."/>
            <person name="Chowdhury L.M."/>
            <person name="Lal K."/>
            <person name="Jena J.K."/>
        </authorList>
    </citation>
    <scope>NUCLEOTIDE SEQUENCE [LARGE SCALE GENOMIC DNA]</scope>
    <source>
        <strain evidence="3">CM1030</strain>
        <tissue evidence="3">Blood</tissue>
    </source>
</reference>
<evidence type="ECO:0000313" key="4">
    <source>
        <dbReference type="Proteomes" id="UP001529510"/>
    </source>
</evidence>
<name>A0ABD0QZ80_CIRMR</name>
<protein>
    <recommendedName>
        <fullName evidence="2">DH domain-containing protein</fullName>
    </recommendedName>
</protein>
<dbReference type="EMBL" id="JAMKFB020000006">
    <property type="protein sequence ID" value="KAL0191013.1"/>
    <property type="molecule type" value="Genomic_DNA"/>
</dbReference>
<dbReference type="Pfam" id="PF00621">
    <property type="entry name" value="RhoGEF"/>
    <property type="match status" value="1"/>
</dbReference>
<dbReference type="InterPro" id="IPR051835">
    <property type="entry name" value="RAC1-GEF"/>
</dbReference>
<dbReference type="Proteomes" id="UP001529510">
    <property type="component" value="Unassembled WGS sequence"/>
</dbReference>
<dbReference type="AlphaFoldDB" id="A0ABD0QZ80"/>
<comment type="caution">
    <text evidence="3">The sequence shown here is derived from an EMBL/GenBank/DDBJ whole genome shotgun (WGS) entry which is preliminary data.</text>
</comment>
<keyword evidence="4" id="KW-1185">Reference proteome</keyword>
<evidence type="ECO:0000313" key="3">
    <source>
        <dbReference type="EMBL" id="KAL0191013.1"/>
    </source>
</evidence>
<organism evidence="3 4">
    <name type="scientific">Cirrhinus mrigala</name>
    <name type="common">Mrigala</name>
    <dbReference type="NCBI Taxonomy" id="683832"/>
    <lineage>
        <taxon>Eukaryota</taxon>
        <taxon>Metazoa</taxon>
        <taxon>Chordata</taxon>
        <taxon>Craniata</taxon>
        <taxon>Vertebrata</taxon>
        <taxon>Euteleostomi</taxon>
        <taxon>Actinopterygii</taxon>
        <taxon>Neopterygii</taxon>
        <taxon>Teleostei</taxon>
        <taxon>Ostariophysi</taxon>
        <taxon>Cypriniformes</taxon>
        <taxon>Cyprinidae</taxon>
        <taxon>Labeoninae</taxon>
        <taxon>Labeonini</taxon>
        <taxon>Cirrhinus</taxon>
    </lineage>
</organism>
<gene>
    <name evidence="3" type="ORF">M9458_013711</name>
</gene>
<dbReference type="Gene3D" id="1.20.900.10">
    <property type="entry name" value="Dbl homology (DH) domain"/>
    <property type="match status" value="1"/>
</dbReference>
<feature type="coiled-coil region" evidence="1">
    <location>
        <begin position="9"/>
        <end position="36"/>
    </location>
</feature>
<feature type="non-terminal residue" evidence="3">
    <location>
        <position position="1"/>
    </location>
</feature>
<evidence type="ECO:0000259" key="2">
    <source>
        <dbReference type="PROSITE" id="PS50010"/>
    </source>
</evidence>
<dbReference type="PANTHER" id="PTHR45858">
    <property type="entry name" value="FERM DOMAIN CONTAINING PROTEIN"/>
    <property type="match status" value="1"/>
</dbReference>
<sequence length="79" mass="9672">EFTGYLQKHDEVLTELEKATKRVKKLETVYKEFELQKVCYLPLNTFLLKPIQRLMHYKLILERLCKHYAPQHRDYDDCK</sequence>
<evidence type="ECO:0000256" key="1">
    <source>
        <dbReference type="SAM" id="Coils"/>
    </source>
</evidence>
<feature type="domain" description="DH" evidence="2">
    <location>
        <begin position="1"/>
        <end position="79"/>
    </location>
</feature>
<dbReference type="InterPro" id="IPR035899">
    <property type="entry name" value="DBL_dom_sf"/>
</dbReference>
<feature type="non-terminal residue" evidence="3">
    <location>
        <position position="79"/>
    </location>
</feature>
<keyword evidence="1" id="KW-0175">Coiled coil</keyword>
<accession>A0ABD0QZ80</accession>
<dbReference type="PANTHER" id="PTHR45858:SF4">
    <property type="entry name" value="FERM, ARHGEF AND PLECKSTRIN DOMAIN-CONTAINING PROTEIN 2"/>
    <property type="match status" value="1"/>
</dbReference>
<dbReference type="PROSITE" id="PS50010">
    <property type="entry name" value="DH_2"/>
    <property type="match status" value="1"/>
</dbReference>
<dbReference type="SUPFAM" id="SSF48065">
    <property type="entry name" value="DBL homology domain (DH-domain)"/>
    <property type="match status" value="1"/>
</dbReference>
<dbReference type="InterPro" id="IPR000219">
    <property type="entry name" value="DH_dom"/>
</dbReference>
<proteinExistence type="predicted"/>